<evidence type="ECO:0000256" key="5">
    <source>
        <dbReference type="ARBA" id="ARBA00022656"/>
    </source>
</evidence>
<protein>
    <submittedName>
        <fullName evidence="18">Uncharacterized protein</fullName>
    </submittedName>
</protein>
<feature type="disulfide bond" evidence="11">
    <location>
        <begin position="453"/>
        <end position="462"/>
    </location>
</feature>
<dbReference type="GO" id="GO:0008584">
    <property type="term" value="P:male gonad development"/>
    <property type="evidence" value="ECO:0000318"/>
    <property type="project" value="GO_Central"/>
</dbReference>
<keyword evidence="10" id="KW-1199">Hemostasis impairing toxin</keyword>
<evidence type="ECO:0000313" key="18">
    <source>
        <dbReference type="Ensembl" id="ENSACAP00000023436.1"/>
    </source>
</evidence>
<dbReference type="GO" id="GO:0007155">
    <property type="term" value="P:cell adhesion"/>
    <property type="evidence" value="ECO:0000318"/>
    <property type="project" value="GO_Central"/>
</dbReference>
<dbReference type="InterPro" id="IPR001590">
    <property type="entry name" value="Peptidase_M12B"/>
</dbReference>
<keyword evidence="4" id="KW-0964">Secreted</keyword>
<dbReference type="AlphaFoldDB" id="R4GDH5"/>
<dbReference type="Gene3D" id="4.10.70.10">
    <property type="entry name" value="Disintegrin domain"/>
    <property type="match status" value="1"/>
</dbReference>
<feature type="compositionally biased region" description="Acidic residues" evidence="13">
    <location>
        <begin position="531"/>
        <end position="544"/>
    </location>
</feature>
<comment type="caution">
    <text evidence="11">Lacks conserved residue(s) required for the propagation of feature annotation.</text>
</comment>
<reference evidence="18" key="3">
    <citation type="submission" date="2025-09" db="UniProtKB">
        <authorList>
            <consortium name="Ensembl"/>
        </authorList>
    </citation>
    <scope>IDENTIFICATION</scope>
</reference>
<dbReference type="InterPro" id="IPR000742">
    <property type="entry name" value="EGF"/>
</dbReference>
<dbReference type="InterPro" id="IPR036436">
    <property type="entry name" value="Disintegrin_dom_sf"/>
</dbReference>
<feature type="domain" description="EGF-like" evidence="15">
    <location>
        <begin position="429"/>
        <end position="463"/>
    </location>
</feature>
<keyword evidence="8 14" id="KW-0472">Membrane</keyword>
<accession>R4GDH5</accession>
<evidence type="ECO:0000256" key="14">
    <source>
        <dbReference type="SAM" id="Phobius"/>
    </source>
</evidence>
<evidence type="ECO:0000256" key="3">
    <source>
        <dbReference type="ARBA" id="ARBA00022442"/>
    </source>
</evidence>
<evidence type="ECO:0000259" key="15">
    <source>
        <dbReference type="PROSITE" id="PS50026"/>
    </source>
</evidence>
<dbReference type="GO" id="GO:0005576">
    <property type="term" value="C:extracellular region"/>
    <property type="evidence" value="ECO:0007669"/>
    <property type="project" value="UniProtKB-SubCell"/>
</dbReference>
<feature type="domain" description="Disintegrin" evidence="16">
    <location>
        <begin position="201"/>
        <end position="290"/>
    </location>
</feature>
<feature type="disulfide bond" evidence="12">
    <location>
        <begin position="149"/>
        <end position="154"/>
    </location>
</feature>
<sequence>MLFFFPLQCDYMGSTEDVVTDKIAQIIAFVNAMFYKLNVRLVLSSLELWVDRDKIPTKGSAEDLLEMFMSWNQNHLILRPHDVAFLFVYRSKADSVGSIFAKNMCLKPSSTGIAMFQKGITSETFSVIVAQLLGFSLGLHFDNSRQCHCPVSICLMDTKAIGSGGVKVFSSCSLKDYRDFLAYGTTQCLLNKPRIDIAYRAPTCGNKVVEDGEECDCGSIKECEDNNCCESDCTLKTGKECAYGDCCVLATCKLKAKGTVCRDAGDAECDLKEYCNGNSSLCTDNFYVEDGQLCDGENGVCMSGACQSSDQWCRQVFGKDSKSGTSQCYEEINSQKDRMGHCGSSARGYESCQWQDLKCGKLVCLYTSKKPFAIENAAIIYAKVQDQICVTLDYMKGLGVKDPFLVHDGASCGKNKICMNQRCVDRSVLKLLCNKETDCNNNGRCNNRGNCHCDMGWAPPDCKIEEEGGIGGSIDSSFRSGSALIAERRRVTVVIRNWLLICFFLFLPIIIGSAVLIIKLRDIFSGLKVEEEVEDEGEGEGEDTEGSRSQDADLSENASV</sequence>
<dbReference type="PANTHER" id="PTHR11905">
    <property type="entry name" value="ADAM A DISINTEGRIN AND METALLOPROTEASE DOMAIN"/>
    <property type="match status" value="1"/>
</dbReference>
<dbReference type="FunFam" id="4.10.70.10:FF:000003">
    <property type="entry name" value="Disintegrin and metalloproteinase domain-containing protein 17"/>
    <property type="match status" value="1"/>
</dbReference>
<evidence type="ECO:0000256" key="11">
    <source>
        <dbReference type="PROSITE-ProRule" id="PRU00076"/>
    </source>
</evidence>
<dbReference type="PROSITE" id="PS50026">
    <property type="entry name" value="EGF_3"/>
    <property type="match status" value="1"/>
</dbReference>
<dbReference type="GO" id="GO:0006508">
    <property type="term" value="P:proteolysis"/>
    <property type="evidence" value="ECO:0000318"/>
    <property type="project" value="GO_Central"/>
</dbReference>
<reference evidence="18" key="1">
    <citation type="submission" date="2009-12" db="EMBL/GenBank/DDBJ databases">
        <title>The Genome Sequence of Anolis carolinensis (Green Anole Lizard).</title>
        <authorList>
            <consortium name="The Genome Sequencing Platform"/>
            <person name="Di Palma F."/>
            <person name="Alfoldi J."/>
            <person name="Heiman D."/>
            <person name="Young S."/>
            <person name="Grabherr M."/>
            <person name="Johnson J."/>
            <person name="Lander E.S."/>
            <person name="Lindblad-Toh K."/>
        </authorList>
    </citation>
    <scope>NUCLEOTIDE SEQUENCE [LARGE SCALE GENOMIC DNA]</scope>
    <source>
        <strain evidence="18">JBL SC #1</strain>
    </source>
</reference>
<keyword evidence="5" id="KW-0800">Toxin</keyword>
<dbReference type="Pfam" id="PF00200">
    <property type="entry name" value="Disintegrin"/>
    <property type="match status" value="1"/>
</dbReference>
<evidence type="ECO:0000313" key="19">
    <source>
        <dbReference type="Proteomes" id="UP000001646"/>
    </source>
</evidence>
<dbReference type="SUPFAM" id="SSF55486">
    <property type="entry name" value="Metalloproteases ('zincins'), catalytic domain"/>
    <property type="match status" value="1"/>
</dbReference>
<dbReference type="GeneTree" id="ENSGT00940000161015"/>
<dbReference type="InParanoid" id="R4GDH5"/>
<dbReference type="PROSITE" id="PS01186">
    <property type="entry name" value="EGF_2"/>
    <property type="match status" value="1"/>
</dbReference>
<dbReference type="Bgee" id="ENSACAG00000029425">
    <property type="expression patterns" value="Expressed in brain and 4 other cell types or tissues"/>
</dbReference>
<dbReference type="SMART" id="SM00050">
    <property type="entry name" value="DISIN"/>
    <property type="match status" value="1"/>
</dbReference>
<proteinExistence type="predicted"/>
<dbReference type="Gene3D" id="3.40.390.10">
    <property type="entry name" value="Collagenase (Catalytic Domain)"/>
    <property type="match status" value="1"/>
</dbReference>
<keyword evidence="6 14" id="KW-0812">Transmembrane</keyword>
<reference evidence="18" key="2">
    <citation type="submission" date="2025-08" db="UniProtKB">
        <authorList>
            <consortium name="Ensembl"/>
        </authorList>
    </citation>
    <scope>IDENTIFICATION</scope>
</reference>
<dbReference type="Pfam" id="PF01421">
    <property type="entry name" value="Reprolysin"/>
    <property type="match status" value="1"/>
</dbReference>
<dbReference type="PANTHER" id="PTHR11905:SF158">
    <property type="entry name" value="DISINTEGRIN AND METALLOPROTEINASE DOMAIN-CONTAINING PROTEIN 18"/>
    <property type="match status" value="1"/>
</dbReference>
<dbReference type="SUPFAM" id="SSF57552">
    <property type="entry name" value="Blood coagulation inhibitor (disintegrin)"/>
    <property type="match status" value="1"/>
</dbReference>
<keyword evidence="11" id="KW-0245">EGF-like domain</keyword>
<evidence type="ECO:0000256" key="12">
    <source>
        <dbReference type="PROSITE-ProRule" id="PRU00276"/>
    </source>
</evidence>
<organism evidence="18 19">
    <name type="scientific">Anolis carolinensis</name>
    <name type="common">Green anole</name>
    <name type="synonym">American chameleon</name>
    <dbReference type="NCBI Taxonomy" id="28377"/>
    <lineage>
        <taxon>Eukaryota</taxon>
        <taxon>Metazoa</taxon>
        <taxon>Chordata</taxon>
        <taxon>Craniata</taxon>
        <taxon>Vertebrata</taxon>
        <taxon>Euteleostomi</taxon>
        <taxon>Lepidosauria</taxon>
        <taxon>Squamata</taxon>
        <taxon>Bifurcata</taxon>
        <taxon>Unidentata</taxon>
        <taxon>Episquamata</taxon>
        <taxon>Toxicofera</taxon>
        <taxon>Iguania</taxon>
        <taxon>Dactyloidae</taxon>
        <taxon>Anolis</taxon>
    </lineage>
</organism>
<dbReference type="SMART" id="SM00608">
    <property type="entry name" value="ACR"/>
    <property type="match status" value="1"/>
</dbReference>
<evidence type="ECO:0000256" key="6">
    <source>
        <dbReference type="ARBA" id="ARBA00022692"/>
    </source>
</evidence>
<evidence type="ECO:0000259" key="17">
    <source>
        <dbReference type="PROSITE" id="PS50215"/>
    </source>
</evidence>
<dbReference type="CDD" id="cd04269">
    <property type="entry name" value="ZnMc_adamalysin_II_like"/>
    <property type="match status" value="1"/>
</dbReference>
<evidence type="ECO:0000259" key="16">
    <source>
        <dbReference type="PROSITE" id="PS50214"/>
    </source>
</evidence>
<dbReference type="PROSITE" id="PS50214">
    <property type="entry name" value="DISINTEGRIN_2"/>
    <property type="match status" value="1"/>
</dbReference>
<evidence type="ECO:0000256" key="8">
    <source>
        <dbReference type="ARBA" id="ARBA00023136"/>
    </source>
</evidence>
<dbReference type="PROSITE" id="PS50215">
    <property type="entry name" value="ADAM_MEPRO"/>
    <property type="match status" value="1"/>
</dbReference>
<dbReference type="Ensembl" id="ENSACAT00000030856.2">
    <property type="protein sequence ID" value="ENSACAP00000023436.1"/>
    <property type="gene ID" value="ENSACAG00000029425.2"/>
</dbReference>
<evidence type="ECO:0000256" key="9">
    <source>
        <dbReference type="ARBA" id="ARBA00023157"/>
    </source>
</evidence>
<name>R4GDH5_ANOCA</name>
<dbReference type="InterPro" id="IPR001762">
    <property type="entry name" value="Disintegrin_dom"/>
</dbReference>
<feature type="domain" description="Peptidase M12B" evidence="17">
    <location>
        <begin position="10"/>
        <end position="193"/>
    </location>
</feature>
<evidence type="ECO:0000256" key="13">
    <source>
        <dbReference type="SAM" id="MobiDB-lite"/>
    </source>
</evidence>
<keyword evidence="9 11" id="KW-1015">Disulfide bond</keyword>
<dbReference type="InterPro" id="IPR034027">
    <property type="entry name" value="Reprolysin_adamalysin"/>
</dbReference>
<dbReference type="Pfam" id="PF08516">
    <property type="entry name" value="ADAM_CR"/>
    <property type="match status" value="1"/>
</dbReference>
<feature type="region of interest" description="Disordered" evidence="13">
    <location>
        <begin position="531"/>
        <end position="560"/>
    </location>
</feature>
<keyword evidence="3" id="KW-1201">Platelet aggregation inhibiting toxin</keyword>
<evidence type="ECO:0000256" key="10">
    <source>
        <dbReference type="ARBA" id="ARBA00023240"/>
    </source>
</evidence>
<feature type="transmembrane region" description="Helical" evidence="14">
    <location>
        <begin position="498"/>
        <end position="518"/>
    </location>
</feature>
<dbReference type="Proteomes" id="UP000001646">
    <property type="component" value="Unplaced"/>
</dbReference>
<dbReference type="InterPro" id="IPR006586">
    <property type="entry name" value="ADAM_Cys-rich"/>
</dbReference>
<comment type="subcellular location">
    <subcellularLocation>
        <location evidence="1">Membrane</location>
        <topology evidence="1">Single-pass membrane protein</topology>
    </subcellularLocation>
    <subcellularLocation>
        <location evidence="2">Secreted</location>
    </subcellularLocation>
</comment>
<dbReference type="GO" id="GO:0090729">
    <property type="term" value="F:toxin activity"/>
    <property type="evidence" value="ECO:0007669"/>
    <property type="project" value="UniProtKB-KW"/>
</dbReference>
<evidence type="ECO:0000256" key="7">
    <source>
        <dbReference type="ARBA" id="ARBA00022989"/>
    </source>
</evidence>
<dbReference type="GO" id="GO:0004222">
    <property type="term" value="F:metalloendopeptidase activity"/>
    <property type="evidence" value="ECO:0000318"/>
    <property type="project" value="GO_Central"/>
</dbReference>
<dbReference type="HOGENOM" id="CLU_012714_4_3_1"/>
<evidence type="ECO:0000256" key="1">
    <source>
        <dbReference type="ARBA" id="ARBA00004167"/>
    </source>
</evidence>
<evidence type="ECO:0000256" key="2">
    <source>
        <dbReference type="ARBA" id="ARBA00004613"/>
    </source>
</evidence>
<dbReference type="GO" id="GO:0005886">
    <property type="term" value="C:plasma membrane"/>
    <property type="evidence" value="ECO:0000318"/>
    <property type="project" value="GO_Central"/>
</dbReference>
<keyword evidence="7 14" id="KW-1133">Transmembrane helix</keyword>
<dbReference type="InterPro" id="IPR024079">
    <property type="entry name" value="MetalloPept_cat_dom_sf"/>
</dbReference>
<dbReference type="eggNOG" id="KOG3607">
    <property type="taxonomic scope" value="Eukaryota"/>
</dbReference>
<keyword evidence="19" id="KW-1185">Reference proteome</keyword>
<evidence type="ECO:0000256" key="4">
    <source>
        <dbReference type="ARBA" id="ARBA00022525"/>
    </source>
</evidence>
<dbReference type="GO" id="GO:0007339">
    <property type="term" value="P:binding of sperm to zona pellucida"/>
    <property type="evidence" value="ECO:0000318"/>
    <property type="project" value="GO_Central"/>
</dbReference>